<dbReference type="SMART" id="SM00387">
    <property type="entry name" value="HATPase_c"/>
    <property type="match status" value="1"/>
</dbReference>
<evidence type="ECO:0000256" key="9">
    <source>
        <dbReference type="SAM" id="Phobius"/>
    </source>
</evidence>
<feature type="domain" description="Histidine kinase" evidence="10">
    <location>
        <begin position="412"/>
        <end position="619"/>
    </location>
</feature>
<dbReference type="InterPro" id="IPR007892">
    <property type="entry name" value="CHASE4"/>
</dbReference>
<evidence type="ECO:0000259" key="10">
    <source>
        <dbReference type="PROSITE" id="PS50109"/>
    </source>
</evidence>
<evidence type="ECO:0000313" key="13">
    <source>
        <dbReference type="Proteomes" id="UP001419910"/>
    </source>
</evidence>
<evidence type="ECO:0000256" key="8">
    <source>
        <dbReference type="ARBA" id="ARBA00022840"/>
    </source>
</evidence>
<dbReference type="PROSITE" id="PS50109">
    <property type="entry name" value="HIS_KIN"/>
    <property type="match status" value="1"/>
</dbReference>
<name>A0ABU9XYT3_9SPHN</name>
<evidence type="ECO:0000256" key="7">
    <source>
        <dbReference type="ARBA" id="ARBA00022777"/>
    </source>
</evidence>
<gene>
    <name evidence="12" type="ORF">ABC974_03590</name>
</gene>
<feature type="transmembrane region" description="Helical" evidence="9">
    <location>
        <begin position="275"/>
        <end position="294"/>
    </location>
</feature>
<evidence type="ECO:0000256" key="5">
    <source>
        <dbReference type="ARBA" id="ARBA00022679"/>
    </source>
</evidence>
<proteinExistence type="predicted"/>
<dbReference type="InterPro" id="IPR003594">
    <property type="entry name" value="HATPase_dom"/>
</dbReference>
<keyword evidence="9" id="KW-1133">Transmembrane helix</keyword>
<evidence type="ECO:0000256" key="2">
    <source>
        <dbReference type="ARBA" id="ARBA00004370"/>
    </source>
</evidence>
<dbReference type="PANTHER" id="PTHR44936:SF10">
    <property type="entry name" value="SENSOR PROTEIN RSTB"/>
    <property type="match status" value="1"/>
</dbReference>
<keyword evidence="7" id="KW-0418">Kinase</keyword>
<dbReference type="Pfam" id="PF00672">
    <property type="entry name" value="HAMP"/>
    <property type="match status" value="1"/>
</dbReference>
<evidence type="ECO:0000313" key="12">
    <source>
        <dbReference type="EMBL" id="MEN2788696.1"/>
    </source>
</evidence>
<dbReference type="InterPro" id="IPR005467">
    <property type="entry name" value="His_kinase_dom"/>
</dbReference>
<keyword evidence="6" id="KW-0547">Nucleotide-binding</keyword>
<keyword evidence="8" id="KW-0067">ATP-binding</keyword>
<keyword evidence="9" id="KW-0812">Transmembrane</keyword>
<dbReference type="InterPro" id="IPR003660">
    <property type="entry name" value="HAMP_dom"/>
</dbReference>
<dbReference type="InterPro" id="IPR036890">
    <property type="entry name" value="HATPase_C_sf"/>
</dbReference>
<dbReference type="EC" id="2.7.13.3" evidence="3"/>
<dbReference type="EMBL" id="JBDIME010000002">
    <property type="protein sequence ID" value="MEN2788696.1"/>
    <property type="molecule type" value="Genomic_DNA"/>
</dbReference>
<keyword evidence="4" id="KW-0597">Phosphoprotein</keyword>
<evidence type="ECO:0000256" key="3">
    <source>
        <dbReference type="ARBA" id="ARBA00012438"/>
    </source>
</evidence>
<keyword evidence="13" id="KW-1185">Reference proteome</keyword>
<keyword evidence="9" id="KW-0472">Membrane</keyword>
<dbReference type="Pfam" id="PF05228">
    <property type="entry name" value="CHASE4"/>
    <property type="match status" value="1"/>
</dbReference>
<dbReference type="PANTHER" id="PTHR44936">
    <property type="entry name" value="SENSOR PROTEIN CREC"/>
    <property type="match status" value="1"/>
</dbReference>
<evidence type="ECO:0000256" key="4">
    <source>
        <dbReference type="ARBA" id="ARBA00022553"/>
    </source>
</evidence>
<evidence type="ECO:0000259" key="11">
    <source>
        <dbReference type="PROSITE" id="PS50885"/>
    </source>
</evidence>
<comment type="caution">
    <text evidence="12">The sequence shown here is derived from an EMBL/GenBank/DDBJ whole genome shotgun (WGS) entry which is preliminary data.</text>
</comment>
<keyword evidence="5" id="KW-0808">Transferase</keyword>
<dbReference type="SUPFAM" id="SSF55874">
    <property type="entry name" value="ATPase domain of HSP90 chaperone/DNA topoisomerase II/histidine kinase"/>
    <property type="match status" value="1"/>
</dbReference>
<dbReference type="Gene3D" id="3.30.565.10">
    <property type="entry name" value="Histidine kinase-like ATPase, C-terminal domain"/>
    <property type="match status" value="1"/>
</dbReference>
<evidence type="ECO:0000256" key="1">
    <source>
        <dbReference type="ARBA" id="ARBA00000085"/>
    </source>
</evidence>
<comment type="catalytic activity">
    <reaction evidence="1">
        <text>ATP + protein L-histidine = ADP + protein N-phospho-L-histidine.</text>
        <dbReference type="EC" id="2.7.13.3"/>
    </reaction>
</comment>
<feature type="domain" description="HAMP" evidence="11">
    <location>
        <begin position="300"/>
        <end position="353"/>
    </location>
</feature>
<sequence length="627" mass="67657">MARSRAPALLRATKRQLRALRNPSSLGAKLVLILTAVGLLGSIGITLLLASVIIPSINELELKSVDAHVERTRAALGEYASKVESAVRDYGDWNSSYDYMAHQTAAFERESFSTLAMENLGVNGMAYVANDGRIVIARWRDARRGDSPAMRAALIAQIHRIDFRQLLGKRNSRSFFVRLGPVVAAVGVAEVRRSDGSGSPRGYVLMARQITSAQLSALLQLTAGLDLANVSDTSRITPDNDMMRIAVPIRGPGGHAVASAAFSVPREVSLLGKRMLILAVAGSTLLLLVVLLMLRRMISRLVLKPLRRVENHMQVVRNSGSLGILADEARQDEIGSLGRSFNAMLRQLRDLREQLEVQSFALGRSESAVAVMHNVRNALNPISTILSQGIAQRVPVDRATLDRALAELAGDDVPQPRREKLAAFVAAAIAAEAKDRDERRRQLQIGREAMSHVLEIIGEQQQAAHDRPELEPCDVTKIIARNATIARYSGELSIVFTFPARSHLVVASRLILSQVIGNLFANAAEAIAACGTGGGCISVVIEETNGRTCIAIRDDGEGFAADRTPTLFQRGFSTRKDKSGGLGLHWCANSMIAMQGSLKLESEGPGMGAVAILSLATAEAERRDLAA</sequence>
<dbReference type="PROSITE" id="PS50885">
    <property type="entry name" value="HAMP"/>
    <property type="match status" value="1"/>
</dbReference>
<dbReference type="SUPFAM" id="SSF158472">
    <property type="entry name" value="HAMP domain-like"/>
    <property type="match status" value="1"/>
</dbReference>
<dbReference type="Pfam" id="PF02518">
    <property type="entry name" value="HATPase_c"/>
    <property type="match status" value="1"/>
</dbReference>
<dbReference type="Proteomes" id="UP001419910">
    <property type="component" value="Unassembled WGS sequence"/>
</dbReference>
<reference evidence="12 13" key="1">
    <citation type="submission" date="2024-05" db="EMBL/GenBank/DDBJ databases">
        <authorList>
            <person name="Liu Q."/>
            <person name="Xin Y.-H."/>
        </authorList>
    </citation>
    <scope>NUCLEOTIDE SEQUENCE [LARGE SCALE GENOMIC DNA]</scope>
    <source>
        <strain evidence="12 13">CGMCC 1.10181</strain>
    </source>
</reference>
<dbReference type="InterPro" id="IPR050980">
    <property type="entry name" value="2C_sensor_his_kinase"/>
</dbReference>
<dbReference type="RefSeq" id="WP_343890712.1">
    <property type="nucleotide sequence ID" value="NZ_BAAAEH010000035.1"/>
</dbReference>
<protein>
    <recommendedName>
        <fullName evidence="3">histidine kinase</fullName>
        <ecNumber evidence="3">2.7.13.3</ecNumber>
    </recommendedName>
</protein>
<comment type="subcellular location">
    <subcellularLocation>
        <location evidence="2">Membrane</location>
    </subcellularLocation>
</comment>
<evidence type="ECO:0000256" key="6">
    <source>
        <dbReference type="ARBA" id="ARBA00022741"/>
    </source>
</evidence>
<accession>A0ABU9XYT3</accession>
<dbReference type="Gene3D" id="6.10.340.10">
    <property type="match status" value="1"/>
</dbReference>
<organism evidence="12 13">
    <name type="scientific">Sphingomonas oligophenolica</name>
    <dbReference type="NCBI Taxonomy" id="301154"/>
    <lineage>
        <taxon>Bacteria</taxon>
        <taxon>Pseudomonadati</taxon>
        <taxon>Pseudomonadota</taxon>
        <taxon>Alphaproteobacteria</taxon>
        <taxon>Sphingomonadales</taxon>
        <taxon>Sphingomonadaceae</taxon>
        <taxon>Sphingomonas</taxon>
    </lineage>
</organism>
<dbReference type="CDD" id="cd06225">
    <property type="entry name" value="HAMP"/>
    <property type="match status" value="1"/>
</dbReference>
<dbReference type="SMART" id="SM00304">
    <property type="entry name" value="HAMP"/>
    <property type="match status" value="1"/>
</dbReference>